<sequence length="186" mass="18783">MLAYVALCCRVLLAVVFVAAAATKVRGRRDLEEFRAAVRGFGVTARWSSAVAGVVIALESAAAAAMLVDAVAPAGLGLAAGLLAAFTAAIVSALRKGTPANCRCFGASARPLGTRHVVRNGILLLVAVAGAVTTAGVRVTADARELAPSVLAGFVAVVLALLVIAYDDLASLAHPRGARAVQNANR</sequence>
<dbReference type="Proteomes" id="UP000588112">
    <property type="component" value="Unassembled WGS sequence"/>
</dbReference>
<comment type="subcellular location">
    <subcellularLocation>
        <location evidence="1">Membrane</location>
        <topology evidence="1">Multi-pass membrane protein</topology>
    </subcellularLocation>
</comment>
<evidence type="ECO:0000313" key="8">
    <source>
        <dbReference type="EMBL" id="MBB5626594.1"/>
    </source>
</evidence>
<dbReference type="AlphaFoldDB" id="A0A7W8Z368"/>
<name>A0A7W8Z368_9ACTN</name>
<dbReference type="GO" id="GO:0016020">
    <property type="term" value="C:membrane"/>
    <property type="evidence" value="ECO:0007669"/>
    <property type="project" value="UniProtKB-SubCell"/>
</dbReference>
<keyword evidence="3 5" id="KW-1133">Transmembrane helix</keyword>
<evidence type="ECO:0000259" key="7">
    <source>
        <dbReference type="Pfam" id="PF07291"/>
    </source>
</evidence>
<feature type="signal peptide" evidence="6">
    <location>
        <begin position="1"/>
        <end position="21"/>
    </location>
</feature>
<evidence type="ECO:0000256" key="6">
    <source>
        <dbReference type="SAM" id="SignalP"/>
    </source>
</evidence>
<comment type="caution">
    <text evidence="8">The sequence shown here is derived from an EMBL/GenBank/DDBJ whole genome shotgun (WGS) entry which is preliminary data.</text>
</comment>
<evidence type="ECO:0000256" key="4">
    <source>
        <dbReference type="ARBA" id="ARBA00023136"/>
    </source>
</evidence>
<dbReference type="InterPro" id="IPR009908">
    <property type="entry name" value="Methylamine_util_MauE"/>
</dbReference>
<feature type="transmembrane region" description="Helical" evidence="5">
    <location>
        <begin position="75"/>
        <end position="94"/>
    </location>
</feature>
<evidence type="ECO:0000313" key="9">
    <source>
        <dbReference type="Proteomes" id="UP000588112"/>
    </source>
</evidence>
<feature type="transmembrane region" description="Helical" evidence="5">
    <location>
        <begin position="121"/>
        <end position="139"/>
    </location>
</feature>
<evidence type="ECO:0000256" key="1">
    <source>
        <dbReference type="ARBA" id="ARBA00004141"/>
    </source>
</evidence>
<dbReference type="UniPathway" id="UPA00895"/>
<keyword evidence="2 5" id="KW-0812">Transmembrane</keyword>
<dbReference type="GO" id="GO:0030416">
    <property type="term" value="P:methylamine metabolic process"/>
    <property type="evidence" value="ECO:0007669"/>
    <property type="project" value="InterPro"/>
</dbReference>
<proteinExistence type="predicted"/>
<keyword evidence="9" id="KW-1185">Reference proteome</keyword>
<organism evidence="8 9">
    <name type="scientific">Sphaerisporangium krabiense</name>
    <dbReference type="NCBI Taxonomy" id="763782"/>
    <lineage>
        <taxon>Bacteria</taxon>
        <taxon>Bacillati</taxon>
        <taxon>Actinomycetota</taxon>
        <taxon>Actinomycetes</taxon>
        <taxon>Streptosporangiales</taxon>
        <taxon>Streptosporangiaceae</taxon>
        <taxon>Sphaerisporangium</taxon>
    </lineage>
</organism>
<protein>
    <submittedName>
        <fullName evidence="8">Cation transporter-like permease</fullName>
    </submittedName>
</protein>
<feature type="transmembrane region" description="Helical" evidence="5">
    <location>
        <begin position="146"/>
        <end position="166"/>
    </location>
</feature>
<gene>
    <name evidence="8" type="ORF">BJ981_002293</name>
</gene>
<accession>A0A7W8Z368</accession>
<feature type="domain" description="Methylamine utilisation protein MauE" evidence="7">
    <location>
        <begin position="3"/>
        <end position="131"/>
    </location>
</feature>
<evidence type="ECO:0000256" key="3">
    <source>
        <dbReference type="ARBA" id="ARBA00022989"/>
    </source>
</evidence>
<keyword evidence="4 5" id="KW-0472">Membrane</keyword>
<evidence type="ECO:0000256" key="5">
    <source>
        <dbReference type="SAM" id="Phobius"/>
    </source>
</evidence>
<feature type="chain" id="PRO_5030787490" evidence="6">
    <location>
        <begin position="22"/>
        <end position="186"/>
    </location>
</feature>
<feature type="transmembrane region" description="Helical" evidence="5">
    <location>
        <begin position="45"/>
        <end position="68"/>
    </location>
</feature>
<reference evidence="8 9" key="1">
    <citation type="submission" date="2020-08" db="EMBL/GenBank/DDBJ databases">
        <title>Sequencing the genomes of 1000 actinobacteria strains.</title>
        <authorList>
            <person name="Klenk H.-P."/>
        </authorList>
    </citation>
    <scope>NUCLEOTIDE SEQUENCE [LARGE SCALE GENOMIC DNA]</scope>
    <source>
        <strain evidence="8 9">DSM 45790</strain>
    </source>
</reference>
<dbReference type="Pfam" id="PF07291">
    <property type="entry name" value="MauE"/>
    <property type="match status" value="1"/>
</dbReference>
<dbReference type="RefSeq" id="WP_184610638.1">
    <property type="nucleotide sequence ID" value="NZ_BOOS01000029.1"/>
</dbReference>
<keyword evidence="6" id="KW-0732">Signal</keyword>
<evidence type="ECO:0000256" key="2">
    <source>
        <dbReference type="ARBA" id="ARBA00022692"/>
    </source>
</evidence>
<dbReference type="EMBL" id="JACHBR010000001">
    <property type="protein sequence ID" value="MBB5626594.1"/>
    <property type="molecule type" value="Genomic_DNA"/>
</dbReference>